<dbReference type="SUPFAM" id="SSF55486">
    <property type="entry name" value="Metalloproteases ('zincins'), catalytic domain"/>
    <property type="match status" value="1"/>
</dbReference>
<dbReference type="CDD" id="cd11375">
    <property type="entry name" value="Peptidase_M54"/>
    <property type="match status" value="1"/>
</dbReference>
<evidence type="ECO:0000313" key="7">
    <source>
        <dbReference type="EMBL" id="KUG19677.1"/>
    </source>
</evidence>
<dbReference type="GO" id="GO:0008270">
    <property type="term" value="F:zinc ion binding"/>
    <property type="evidence" value="ECO:0007669"/>
    <property type="project" value="InterPro"/>
</dbReference>
<dbReference type="EMBL" id="LNQE01001265">
    <property type="protein sequence ID" value="KUG19677.1"/>
    <property type="molecule type" value="Genomic_DNA"/>
</dbReference>
<evidence type="ECO:0000256" key="6">
    <source>
        <dbReference type="ARBA" id="ARBA00023049"/>
    </source>
</evidence>
<dbReference type="InterPro" id="IPR024079">
    <property type="entry name" value="MetalloPept_cat_dom_sf"/>
</dbReference>
<evidence type="ECO:0000256" key="1">
    <source>
        <dbReference type="ARBA" id="ARBA00001947"/>
    </source>
</evidence>
<dbReference type="PANTHER" id="PTHR15910">
    <property type="entry name" value="ARCHAEMETZINCIN"/>
    <property type="match status" value="1"/>
</dbReference>
<dbReference type="InterPro" id="IPR012962">
    <property type="entry name" value="Pept_M54_archaemetzincn"/>
</dbReference>
<dbReference type="NCBIfam" id="NF033823">
    <property type="entry name" value="archmetzin"/>
    <property type="match status" value="1"/>
</dbReference>
<dbReference type="GO" id="GO:0006508">
    <property type="term" value="P:proteolysis"/>
    <property type="evidence" value="ECO:0007669"/>
    <property type="project" value="UniProtKB-KW"/>
</dbReference>
<reference evidence="7" key="1">
    <citation type="journal article" date="2015" name="Proc. Natl. Acad. Sci. U.S.A.">
        <title>Networks of energetic and metabolic interactions define dynamics in microbial communities.</title>
        <authorList>
            <person name="Embree M."/>
            <person name="Liu J.K."/>
            <person name="Al-Bassam M.M."/>
            <person name="Zengler K."/>
        </authorList>
    </citation>
    <scope>NUCLEOTIDE SEQUENCE</scope>
</reference>
<evidence type="ECO:0000256" key="3">
    <source>
        <dbReference type="ARBA" id="ARBA00022723"/>
    </source>
</evidence>
<evidence type="ECO:0000256" key="5">
    <source>
        <dbReference type="ARBA" id="ARBA00022833"/>
    </source>
</evidence>
<dbReference type="Gene3D" id="3.40.390.10">
    <property type="entry name" value="Collagenase (Catalytic Domain)"/>
    <property type="match status" value="1"/>
</dbReference>
<organism evidence="7">
    <name type="scientific">hydrocarbon metagenome</name>
    <dbReference type="NCBI Taxonomy" id="938273"/>
    <lineage>
        <taxon>unclassified sequences</taxon>
        <taxon>metagenomes</taxon>
        <taxon>ecological metagenomes</taxon>
    </lineage>
</organism>
<dbReference type="GO" id="GO:0008237">
    <property type="term" value="F:metallopeptidase activity"/>
    <property type="evidence" value="ECO:0007669"/>
    <property type="project" value="UniProtKB-KW"/>
</dbReference>
<dbReference type="PIRSF" id="PIRSF005785">
    <property type="entry name" value="Zn-prot_arch"/>
    <property type="match status" value="1"/>
</dbReference>
<keyword evidence="2" id="KW-0645">Protease</keyword>
<evidence type="ECO:0000256" key="4">
    <source>
        <dbReference type="ARBA" id="ARBA00022801"/>
    </source>
</evidence>
<accession>A0A0W8FFJ2</accession>
<dbReference type="AlphaFoldDB" id="A0A0W8FFJ2"/>
<proteinExistence type="predicted"/>
<sequence length="156" mass="17676">MILDIPVDLAESPILIDGYDRGRNQHDARTILDRLQNTFIRRYEIRDPVLLVVPRDLYVNGCDFVFGLARPSGGAAVVSTARFENAYYGRMESDDDLIDRTAKEGAHEIGHLLGLDHCESVECVMFRPSTLAELDRKKKMLCPACRQALLQRQGRE</sequence>
<keyword evidence="4" id="KW-0378">Hydrolase</keyword>
<gene>
    <name evidence="7" type="ORF">ASZ90_010594</name>
</gene>
<keyword evidence="6" id="KW-0482">Metalloprotease</keyword>
<comment type="cofactor">
    <cofactor evidence="1">
        <name>Zn(2+)</name>
        <dbReference type="ChEBI" id="CHEBI:29105"/>
    </cofactor>
</comment>
<evidence type="ECO:0008006" key="8">
    <source>
        <dbReference type="Google" id="ProtNLM"/>
    </source>
</evidence>
<dbReference type="Pfam" id="PF07998">
    <property type="entry name" value="Peptidase_M54"/>
    <property type="match status" value="1"/>
</dbReference>
<dbReference type="PANTHER" id="PTHR15910:SF1">
    <property type="entry name" value="ARCHAEMETZINCIN-2"/>
    <property type="match status" value="1"/>
</dbReference>
<protein>
    <recommendedName>
        <fullName evidence="8">Archaemetzincin</fullName>
    </recommendedName>
</protein>
<dbReference type="InterPro" id="IPR012091">
    <property type="entry name" value="Pept_M54_archaemetzncn_arc/bac"/>
</dbReference>
<keyword evidence="5" id="KW-0862">Zinc</keyword>
<name>A0A0W8FFJ2_9ZZZZ</name>
<evidence type="ECO:0000256" key="2">
    <source>
        <dbReference type="ARBA" id="ARBA00022670"/>
    </source>
</evidence>
<comment type="caution">
    <text evidence="7">The sequence shown here is derived from an EMBL/GenBank/DDBJ whole genome shotgun (WGS) entry which is preliminary data.</text>
</comment>
<keyword evidence="3" id="KW-0479">Metal-binding</keyword>